<protein>
    <submittedName>
        <fullName evidence="2">Uncharacterized protein</fullName>
    </submittedName>
</protein>
<evidence type="ECO:0000256" key="1">
    <source>
        <dbReference type="SAM" id="MobiDB-lite"/>
    </source>
</evidence>
<proteinExistence type="predicted"/>
<sequence length="434" mass="48923">METILRVPQGPATKNGSSTTSASSERSNHSHSTCQTAYSHQPVLIIPAKGSLQDGVDGRESTDTYASTLLSEAEEEDVNNDLPIELVADRYEDFPSNAIPSSPPSFGELFPSTRRLLIRHDDSTIDGNMNLRIDTIAPQPGGRQCEIILFHLRMHDLRNRKFSLRRYCRDSGREVCHSTRKFYYPSAEMLTALQRPLTSAFSTLRSKSDSISFTTTSGLWRQDSGYKSGTEYPESADGRRYSIGALSRSRSPEPTNTIQLEFSNYAHVDVKRRGPRGSKHYDFEYWSTRYQWKRTSRKDGDSKEISFDLYHTAKSKPVAHISPEALTPLEALEEKSKGGWVPPCSLWISDPSLYESMKDVADVIVATGLIALVDDSIKRRWKNKRSSHSHSPMTSSFMKSMDSVASNKIMEKVFHRRGSTGSRHNSFRQMFAQA</sequence>
<organism evidence="2 3">
    <name type="scientific">Emergomyces africanus</name>
    <dbReference type="NCBI Taxonomy" id="1955775"/>
    <lineage>
        <taxon>Eukaryota</taxon>
        <taxon>Fungi</taxon>
        <taxon>Dikarya</taxon>
        <taxon>Ascomycota</taxon>
        <taxon>Pezizomycotina</taxon>
        <taxon>Eurotiomycetes</taxon>
        <taxon>Eurotiomycetidae</taxon>
        <taxon>Onygenales</taxon>
        <taxon>Ajellomycetaceae</taxon>
        <taxon>Emergomyces</taxon>
    </lineage>
</organism>
<dbReference type="OrthoDB" id="5317787at2759"/>
<evidence type="ECO:0000313" key="2">
    <source>
        <dbReference type="EMBL" id="OAX77169.1"/>
    </source>
</evidence>
<dbReference type="EMBL" id="LGUA01003161">
    <property type="protein sequence ID" value="OAX77169.1"/>
    <property type="molecule type" value="Genomic_DNA"/>
</dbReference>
<gene>
    <name evidence="2" type="ORF">ACJ72_08535</name>
</gene>
<dbReference type="STRING" id="1658172.A0A1B7NK14"/>
<keyword evidence="3" id="KW-1185">Reference proteome</keyword>
<accession>A0A1B7NK14</accession>
<feature type="compositionally biased region" description="Low complexity" evidence="1">
    <location>
        <begin position="17"/>
        <end position="33"/>
    </location>
</feature>
<evidence type="ECO:0000313" key="3">
    <source>
        <dbReference type="Proteomes" id="UP000091918"/>
    </source>
</evidence>
<dbReference type="Proteomes" id="UP000091918">
    <property type="component" value="Unassembled WGS sequence"/>
</dbReference>
<dbReference type="AlphaFoldDB" id="A0A1B7NK14"/>
<name>A0A1B7NK14_9EURO</name>
<reference evidence="2 3" key="1">
    <citation type="submission" date="2015-07" db="EMBL/GenBank/DDBJ databases">
        <title>Emmonsia species relationships and genome sequence.</title>
        <authorList>
            <person name="Cuomo C.A."/>
            <person name="Schwartz I.S."/>
            <person name="Kenyon C."/>
            <person name="de Hoog G.S."/>
            <person name="Govender N.P."/>
            <person name="Botha A."/>
            <person name="Moreno L."/>
            <person name="de Vries M."/>
            <person name="Munoz J.F."/>
            <person name="Stielow J.B."/>
        </authorList>
    </citation>
    <scope>NUCLEOTIDE SEQUENCE [LARGE SCALE GENOMIC DNA]</scope>
    <source>
        <strain evidence="2 3">CBS 136260</strain>
    </source>
</reference>
<comment type="caution">
    <text evidence="2">The sequence shown here is derived from an EMBL/GenBank/DDBJ whole genome shotgun (WGS) entry which is preliminary data.</text>
</comment>
<feature type="region of interest" description="Disordered" evidence="1">
    <location>
        <begin position="1"/>
        <end position="36"/>
    </location>
</feature>